<feature type="region of interest" description="Disordered" evidence="1">
    <location>
        <begin position="170"/>
        <end position="204"/>
    </location>
</feature>
<keyword evidence="2" id="KW-0732">Signal</keyword>
<dbReference type="VEuPathDB" id="VectorBase:FBgn0030495"/>
<dbReference type="EMBL" id="BT031140">
    <property type="protein sequence ID" value="ABX00762.1"/>
    <property type="molecule type" value="mRNA"/>
</dbReference>
<feature type="region of interest" description="Disordered" evidence="1">
    <location>
        <begin position="242"/>
        <end position="265"/>
    </location>
</feature>
<sequence>KAPADMSSNRIRPELVLLQLLLLAATLIPLLQAGIVTAPYSESDSDLDSNPDTTATTIATIATITTDNYNPHAEELQLESETEATAAQVDGQRIDCKLTFDAATMDSLGCHNEGALPERGALPGSGNKPVEEMPEANPDWRRHLKSPDSQPIYELQLVVWPSDIEDGDDFSPPLSTTTTTEATTTTARTTRATSSTTSITPKPTQIGTPIEQIWPLYEDQLVVFPQMDFEEENLDYFFDEVPPSTSSTTGRPLTTSHPTGTPTPTPIYVVQNYHVIHPNGTEEYKLVMSNGLVNYKKLYSKKVGDRLINVQEGYNSVPIPGPKNQIQTQYYIADERGYNVYRIELHYHQPGLLPKHLHYKATKATNM</sequence>
<dbReference type="Bgee" id="FBgn0030495">
    <property type="expression patterns" value="Expressed in sugar-sensing neuron of the adult brain in brain and 5 other cell types or tissues"/>
</dbReference>
<dbReference type="OrthoDB" id="8067572at2759"/>
<evidence type="ECO:0000313" key="3">
    <source>
        <dbReference type="EMBL" id="ABX00762.1"/>
    </source>
</evidence>
<dbReference type="ExpressionAtlas" id="A8WHJ4">
    <property type="expression patterns" value="baseline and differential"/>
</dbReference>
<evidence type="ECO:0000256" key="1">
    <source>
        <dbReference type="SAM" id="MobiDB-lite"/>
    </source>
</evidence>
<proteinExistence type="evidence at transcript level"/>
<feature type="chain" id="PRO_5002731606" evidence="2">
    <location>
        <begin position="34"/>
        <end position="367"/>
    </location>
</feature>
<gene>
    <name evidence="3" type="primary">CG11816</name>
</gene>
<feature type="signal peptide" evidence="2">
    <location>
        <begin position="1"/>
        <end position="33"/>
    </location>
</feature>
<organism evidence="3">
    <name type="scientific">Drosophila melanogaster</name>
    <name type="common">Fruit fly</name>
    <dbReference type="NCBI Taxonomy" id="7227"/>
    <lineage>
        <taxon>Eukaryota</taxon>
        <taxon>Metazoa</taxon>
        <taxon>Ecdysozoa</taxon>
        <taxon>Arthropoda</taxon>
        <taxon>Hexapoda</taxon>
        <taxon>Insecta</taxon>
        <taxon>Pterygota</taxon>
        <taxon>Neoptera</taxon>
        <taxon>Endopterygota</taxon>
        <taxon>Diptera</taxon>
        <taxon>Brachycera</taxon>
        <taxon>Muscomorpha</taxon>
        <taxon>Ephydroidea</taxon>
        <taxon>Drosophilidae</taxon>
        <taxon>Drosophila</taxon>
        <taxon>Sophophora</taxon>
    </lineage>
</organism>
<feature type="non-terminal residue" evidence="3">
    <location>
        <position position="1"/>
    </location>
</feature>
<feature type="compositionally biased region" description="Low complexity" evidence="1">
    <location>
        <begin position="175"/>
        <end position="198"/>
    </location>
</feature>
<dbReference type="AlphaFoldDB" id="A8WHJ4"/>
<feature type="compositionally biased region" description="Low complexity" evidence="1">
    <location>
        <begin position="252"/>
        <end position="262"/>
    </location>
</feature>
<evidence type="ECO:0000256" key="2">
    <source>
        <dbReference type="SAM" id="SignalP"/>
    </source>
</evidence>
<protein>
    <submittedName>
        <fullName evidence="3">LP02729p</fullName>
    </submittedName>
</protein>
<reference evidence="3" key="1">
    <citation type="submission" date="2007-11" db="EMBL/GenBank/DDBJ databases">
        <authorList>
            <person name="Stapleton M."/>
            <person name="Carlson J."/>
            <person name="Frise E."/>
            <person name="Kapadia B."/>
            <person name="Park S."/>
            <person name="Wan K."/>
            <person name="Yu C."/>
            <person name="Celniker S."/>
        </authorList>
    </citation>
    <scope>NUCLEOTIDE SEQUENCE</scope>
    <source>
        <strain evidence="3">Berkeley</strain>
    </source>
</reference>
<accession>A8WHJ4</accession>
<name>A8WHJ4_DROME</name>